<accession>A0A238IYZ7</accession>
<feature type="transmembrane region" description="Helical" evidence="1">
    <location>
        <begin position="80"/>
        <end position="102"/>
    </location>
</feature>
<protein>
    <submittedName>
        <fullName evidence="2">Uncharacterized protein</fullName>
    </submittedName>
</protein>
<dbReference type="AlphaFoldDB" id="A0A238IYZ7"/>
<feature type="transmembrane region" description="Helical" evidence="1">
    <location>
        <begin position="51"/>
        <end position="68"/>
    </location>
</feature>
<name>A0A238IYZ7_9RHOB</name>
<reference evidence="3" key="1">
    <citation type="submission" date="2017-05" db="EMBL/GenBank/DDBJ databases">
        <authorList>
            <person name="Rodrigo-Torres L."/>
            <person name="Arahal R. D."/>
            <person name="Lucena T."/>
        </authorList>
    </citation>
    <scope>NUCLEOTIDE SEQUENCE [LARGE SCALE GENOMIC DNA]</scope>
    <source>
        <strain evidence="3">CECT 8489</strain>
    </source>
</reference>
<keyword evidence="1" id="KW-0472">Membrane</keyword>
<sequence>MSGPSDGQRLLLTVLIAAWLIAFGYAFFTFASTLPQGDGFVRGMNRVTGYLGWQGIAGMISIAVFSVGRRWSKGTAVRRMSVVPIMVAILHIAIITGIIVWARASG</sequence>
<gene>
    <name evidence="2" type="ORF">BOA8489_01080</name>
</gene>
<dbReference type="RefSeq" id="WP_093972931.1">
    <property type="nucleotide sequence ID" value="NZ_FXXQ01000002.1"/>
</dbReference>
<evidence type="ECO:0000313" key="3">
    <source>
        <dbReference type="Proteomes" id="UP000201838"/>
    </source>
</evidence>
<dbReference type="EMBL" id="FXXQ01000002">
    <property type="protein sequence ID" value="SMX22980.1"/>
    <property type="molecule type" value="Genomic_DNA"/>
</dbReference>
<evidence type="ECO:0000313" key="2">
    <source>
        <dbReference type="EMBL" id="SMX22980.1"/>
    </source>
</evidence>
<dbReference type="OrthoDB" id="7877314at2"/>
<keyword evidence="1" id="KW-0812">Transmembrane</keyword>
<feature type="transmembrane region" description="Helical" evidence="1">
    <location>
        <begin position="12"/>
        <end position="31"/>
    </location>
</feature>
<dbReference type="Proteomes" id="UP000201838">
    <property type="component" value="Unassembled WGS sequence"/>
</dbReference>
<proteinExistence type="predicted"/>
<evidence type="ECO:0000256" key="1">
    <source>
        <dbReference type="SAM" id="Phobius"/>
    </source>
</evidence>
<keyword evidence="3" id="KW-1185">Reference proteome</keyword>
<organism evidence="2 3">
    <name type="scientific">Boseongicola aestuarii</name>
    <dbReference type="NCBI Taxonomy" id="1470561"/>
    <lineage>
        <taxon>Bacteria</taxon>
        <taxon>Pseudomonadati</taxon>
        <taxon>Pseudomonadota</taxon>
        <taxon>Alphaproteobacteria</taxon>
        <taxon>Rhodobacterales</taxon>
        <taxon>Paracoccaceae</taxon>
        <taxon>Boseongicola</taxon>
    </lineage>
</organism>
<keyword evidence="1" id="KW-1133">Transmembrane helix</keyword>